<comment type="subcellular location">
    <subcellularLocation>
        <location evidence="1">Endomembrane system</location>
    </subcellularLocation>
</comment>
<evidence type="ECO:0000313" key="5">
    <source>
        <dbReference type="Proteomes" id="UP001179952"/>
    </source>
</evidence>
<keyword evidence="5" id="KW-1185">Reference proteome</keyword>
<dbReference type="InterPro" id="IPR023175">
    <property type="entry name" value="Vta1/CALS_N_sf"/>
</dbReference>
<keyword evidence="2" id="KW-0472">Membrane</keyword>
<organism evidence="3 5">
    <name type="scientific">Acorus gramineus</name>
    <name type="common">Dwarf sweet flag</name>
    <dbReference type="NCBI Taxonomy" id="55184"/>
    <lineage>
        <taxon>Eukaryota</taxon>
        <taxon>Viridiplantae</taxon>
        <taxon>Streptophyta</taxon>
        <taxon>Embryophyta</taxon>
        <taxon>Tracheophyta</taxon>
        <taxon>Spermatophyta</taxon>
        <taxon>Magnoliopsida</taxon>
        <taxon>Liliopsida</taxon>
        <taxon>Acoraceae</taxon>
        <taxon>Acorus</taxon>
    </lineage>
</organism>
<accession>A0AAV9A3K1</accession>
<reference evidence="3" key="1">
    <citation type="journal article" date="2023" name="Nat. Commun.">
        <title>Diploid and tetraploid genomes of Acorus and the evolution of monocots.</title>
        <authorList>
            <person name="Ma L."/>
            <person name="Liu K.W."/>
            <person name="Li Z."/>
            <person name="Hsiao Y.Y."/>
            <person name="Qi Y."/>
            <person name="Fu T."/>
            <person name="Tang G.D."/>
            <person name="Zhang D."/>
            <person name="Sun W.H."/>
            <person name="Liu D.K."/>
            <person name="Li Y."/>
            <person name="Chen G.Z."/>
            <person name="Liu X.D."/>
            <person name="Liao X.Y."/>
            <person name="Jiang Y.T."/>
            <person name="Yu X."/>
            <person name="Hao Y."/>
            <person name="Huang J."/>
            <person name="Zhao X.W."/>
            <person name="Ke S."/>
            <person name="Chen Y.Y."/>
            <person name="Wu W.L."/>
            <person name="Hsu J.L."/>
            <person name="Lin Y.F."/>
            <person name="Huang M.D."/>
            <person name="Li C.Y."/>
            <person name="Huang L."/>
            <person name="Wang Z.W."/>
            <person name="Zhao X."/>
            <person name="Zhong W.Y."/>
            <person name="Peng D.H."/>
            <person name="Ahmad S."/>
            <person name="Lan S."/>
            <person name="Zhang J.S."/>
            <person name="Tsai W.C."/>
            <person name="Van de Peer Y."/>
            <person name="Liu Z.J."/>
        </authorList>
    </citation>
    <scope>NUCLEOTIDE SEQUENCE</scope>
    <source>
        <strain evidence="3">SCP</strain>
    </source>
</reference>
<evidence type="ECO:0000256" key="1">
    <source>
        <dbReference type="ARBA" id="ARBA00004308"/>
    </source>
</evidence>
<dbReference type="EMBL" id="JAUJYN010000013">
    <property type="protein sequence ID" value="KAK1258814.1"/>
    <property type="molecule type" value="Genomic_DNA"/>
</dbReference>
<gene>
    <name evidence="3" type="ORF">QJS04_geneDACA018666</name>
    <name evidence="4" type="ORF">QJS04_geneDACA024411</name>
</gene>
<protein>
    <submittedName>
        <fullName evidence="3">Callose synthase 8</fullName>
    </submittedName>
</protein>
<dbReference type="AlphaFoldDB" id="A0AAV9A3K1"/>
<name>A0AAV9A3K1_ACOGR</name>
<dbReference type="Proteomes" id="UP001179952">
    <property type="component" value="Unassembled WGS sequence"/>
</dbReference>
<dbReference type="EMBL" id="JAUJYN010000013">
    <property type="protein sequence ID" value="KAK1258739.1"/>
    <property type="molecule type" value="Genomic_DNA"/>
</dbReference>
<sequence length="81" mass="9022">MALSRSRTMGSSVLGHFESENLPQTLVSEIRRFLRVANQIEAEAPRVAYICKSFGGSITCLCCDFGFQFEFGVEGNAIQWL</sequence>
<comment type="caution">
    <text evidence="3">The sequence shown here is derived from an EMBL/GenBank/DDBJ whole genome shotgun (WGS) entry which is preliminary data.</text>
</comment>
<proteinExistence type="predicted"/>
<reference evidence="3" key="2">
    <citation type="submission" date="2023-06" db="EMBL/GenBank/DDBJ databases">
        <authorList>
            <person name="Ma L."/>
            <person name="Liu K.-W."/>
            <person name="Li Z."/>
            <person name="Hsiao Y.-Y."/>
            <person name="Qi Y."/>
            <person name="Fu T."/>
            <person name="Tang G."/>
            <person name="Zhang D."/>
            <person name="Sun W.-H."/>
            <person name="Liu D.-K."/>
            <person name="Li Y."/>
            <person name="Chen G.-Z."/>
            <person name="Liu X.-D."/>
            <person name="Liao X.-Y."/>
            <person name="Jiang Y.-T."/>
            <person name="Yu X."/>
            <person name="Hao Y."/>
            <person name="Huang J."/>
            <person name="Zhao X.-W."/>
            <person name="Ke S."/>
            <person name="Chen Y.-Y."/>
            <person name="Wu W.-L."/>
            <person name="Hsu J.-L."/>
            <person name="Lin Y.-F."/>
            <person name="Huang M.-D."/>
            <person name="Li C.-Y."/>
            <person name="Huang L."/>
            <person name="Wang Z.-W."/>
            <person name="Zhao X."/>
            <person name="Zhong W.-Y."/>
            <person name="Peng D.-H."/>
            <person name="Ahmad S."/>
            <person name="Lan S."/>
            <person name="Zhang J.-S."/>
            <person name="Tsai W.-C."/>
            <person name="Van De Peer Y."/>
            <person name="Liu Z.-J."/>
        </authorList>
    </citation>
    <scope>NUCLEOTIDE SEQUENCE</scope>
    <source>
        <strain evidence="3">SCP</strain>
        <tissue evidence="3">Leaves</tissue>
    </source>
</reference>
<dbReference type="GO" id="GO:0012505">
    <property type="term" value="C:endomembrane system"/>
    <property type="evidence" value="ECO:0007669"/>
    <property type="project" value="UniProtKB-SubCell"/>
</dbReference>
<evidence type="ECO:0000313" key="4">
    <source>
        <dbReference type="EMBL" id="KAK1258814.1"/>
    </source>
</evidence>
<evidence type="ECO:0000256" key="2">
    <source>
        <dbReference type="ARBA" id="ARBA00023136"/>
    </source>
</evidence>
<evidence type="ECO:0000313" key="3">
    <source>
        <dbReference type="EMBL" id="KAK1258739.1"/>
    </source>
</evidence>
<dbReference type="Gene3D" id="1.25.40.270">
    <property type="entry name" value="Vacuolar protein sorting-associated protein vta1"/>
    <property type="match status" value="1"/>
</dbReference>